<dbReference type="RefSeq" id="WP_004625820.1">
    <property type="nucleotide sequence ID" value="NZ_AORV01000033.1"/>
</dbReference>
<sequence length="238" mass="25735">MGKRILITGGTKGIGLETVNQLIDRGHNIIVIGRDFSKFPFENSGQVKTIAFDVSKVEEIPALVSEIGEIDVLINNAGIAKAVSYFDYTPEQKEHIIKVNLDAPVTFIREVSRYFLKKGEGRVVNVASQAAQVGHPDIWYGITKAGLINATISFANLLGEKGIAVNAVAPGPVSTDMIKTAPPNKRLEQVLHRTYLGRAATAAEVAEVIVWLAAESPAYVNGEVININNGVQYVKNIL</sequence>
<keyword evidence="2 3" id="KW-0560">Oxidoreductase</keyword>
<dbReference type="PANTHER" id="PTHR43477">
    <property type="entry name" value="DIHYDROANTICAPSIN 7-DEHYDROGENASE"/>
    <property type="match status" value="1"/>
</dbReference>
<dbReference type="InterPro" id="IPR051122">
    <property type="entry name" value="SDR_DHRS6-like"/>
</dbReference>
<evidence type="ECO:0000313" key="4">
    <source>
        <dbReference type="Proteomes" id="UP000014155"/>
    </source>
</evidence>
<dbReference type="eggNOG" id="COG1028">
    <property type="taxonomic scope" value="Bacteria"/>
</dbReference>
<dbReference type="InterPro" id="IPR002347">
    <property type="entry name" value="SDR_fam"/>
</dbReference>
<reference evidence="3 4" key="1">
    <citation type="journal article" date="2013" name="Genome Announc.">
        <title>Draft Genome Sequence of the Cellulolytic, Mesophilic, Anaerobic Bacterium Clostridium termitidis Strain CT1112 (DSM 5398).</title>
        <authorList>
            <person name="Lal S."/>
            <person name="Ramachandran U."/>
            <person name="Zhang X."/>
            <person name="Munir R."/>
            <person name="Sparling R."/>
            <person name="Levin D.B."/>
        </authorList>
    </citation>
    <scope>NUCLEOTIDE SEQUENCE [LARGE SCALE GENOMIC DNA]</scope>
    <source>
        <strain evidence="3 4">CT1112</strain>
    </source>
</reference>
<dbReference type="Gene3D" id="3.40.50.720">
    <property type="entry name" value="NAD(P)-binding Rossmann-like Domain"/>
    <property type="match status" value="1"/>
</dbReference>
<dbReference type="STRING" id="1195236.CTER_2305"/>
<keyword evidence="4" id="KW-1185">Reference proteome</keyword>
<gene>
    <name evidence="3" type="ORF">CTER_2305</name>
</gene>
<comment type="caution">
    <text evidence="3">The sequence shown here is derived from an EMBL/GenBank/DDBJ whole genome shotgun (WGS) entry which is preliminary data.</text>
</comment>
<dbReference type="PATRIC" id="fig|1195236.3.peg.2613"/>
<dbReference type="Proteomes" id="UP000014155">
    <property type="component" value="Unassembled WGS sequence"/>
</dbReference>
<dbReference type="AlphaFoldDB" id="S0FRR0"/>
<organism evidence="3 4">
    <name type="scientific">Ruminiclostridium cellobioparum subsp. termitidis CT1112</name>
    <dbReference type="NCBI Taxonomy" id="1195236"/>
    <lineage>
        <taxon>Bacteria</taxon>
        <taxon>Bacillati</taxon>
        <taxon>Bacillota</taxon>
        <taxon>Clostridia</taxon>
        <taxon>Eubacteriales</taxon>
        <taxon>Oscillospiraceae</taxon>
        <taxon>Ruminiclostridium</taxon>
    </lineage>
</organism>
<dbReference type="Pfam" id="PF13561">
    <property type="entry name" value="adh_short_C2"/>
    <property type="match status" value="1"/>
</dbReference>
<dbReference type="SUPFAM" id="SSF51735">
    <property type="entry name" value="NAD(P)-binding Rossmann-fold domains"/>
    <property type="match status" value="1"/>
</dbReference>
<proteinExistence type="inferred from homology"/>
<evidence type="ECO:0000256" key="1">
    <source>
        <dbReference type="ARBA" id="ARBA00006484"/>
    </source>
</evidence>
<name>S0FRR0_RUMCE</name>
<dbReference type="CDD" id="cd05233">
    <property type="entry name" value="SDR_c"/>
    <property type="match status" value="1"/>
</dbReference>
<dbReference type="InterPro" id="IPR036291">
    <property type="entry name" value="NAD(P)-bd_dom_sf"/>
</dbReference>
<dbReference type="EMBL" id="AORV01000033">
    <property type="protein sequence ID" value="EMS71839.1"/>
    <property type="molecule type" value="Genomic_DNA"/>
</dbReference>
<comment type="similarity">
    <text evidence="1">Belongs to the short-chain dehydrogenases/reductases (SDR) family.</text>
</comment>
<dbReference type="PANTHER" id="PTHR43477:SF1">
    <property type="entry name" value="DIHYDROANTICAPSIN 7-DEHYDROGENASE"/>
    <property type="match status" value="1"/>
</dbReference>
<dbReference type="PRINTS" id="PR00080">
    <property type="entry name" value="SDRFAMILY"/>
</dbReference>
<dbReference type="PRINTS" id="PR00081">
    <property type="entry name" value="GDHRDH"/>
</dbReference>
<protein>
    <submittedName>
        <fullName evidence="3">Short-chain dehydrogenase/reductase SDR</fullName>
        <ecNumber evidence="3">1.1.1.100</ecNumber>
    </submittedName>
</protein>
<accession>S0FRR0</accession>
<dbReference type="GO" id="GO:0004316">
    <property type="term" value="F:3-oxoacyl-[acyl-carrier-protein] reductase (NADPH) activity"/>
    <property type="evidence" value="ECO:0007669"/>
    <property type="project" value="UniProtKB-EC"/>
</dbReference>
<evidence type="ECO:0000256" key="2">
    <source>
        <dbReference type="ARBA" id="ARBA00023002"/>
    </source>
</evidence>
<evidence type="ECO:0000313" key="3">
    <source>
        <dbReference type="EMBL" id="EMS71839.1"/>
    </source>
</evidence>
<dbReference type="EC" id="1.1.1.100" evidence="3"/>